<feature type="compositionally biased region" description="Basic and acidic residues" evidence="1">
    <location>
        <begin position="264"/>
        <end position="273"/>
    </location>
</feature>
<dbReference type="InterPro" id="IPR005114">
    <property type="entry name" value="Helicase_assoc"/>
</dbReference>
<dbReference type="Pfam" id="PF03457">
    <property type="entry name" value="HA"/>
    <property type="match status" value="1"/>
</dbReference>
<evidence type="ECO:0000259" key="2">
    <source>
        <dbReference type="Pfam" id="PF03457"/>
    </source>
</evidence>
<dbReference type="Gene3D" id="6.10.140.530">
    <property type="match status" value="1"/>
</dbReference>
<feature type="compositionally biased region" description="Basic and acidic residues" evidence="1">
    <location>
        <begin position="155"/>
        <end position="168"/>
    </location>
</feature>
<feature type="region of interest" description="Disordered" evidence="1">
    <location>
        <begin position="249"/>
        <end position="273"/>
    </location>
</feature>
<dbReference type="EMBL" id="KV784384">
    <property type="protein sequence ID" value="OEU07700.1"/>
    <property type="molecule type" value="Genomic_DNA"/>
</dbReference>
<accession>A0A1E7EP24</accession>
<keyword evidence="4" id="KW-1185">Reference proteome</keyword>
<feature type="domain" description="Helicase-associated" evidence="2">
    <location>
        <begin position="280"/>
        <end position="339"/>
    </location>
</feature>
<organism evidence="3 4">
    <name type="scientific">Fragilariopsis cylindrus CCMP1102</name>
    <dbReference type="NCBI Taxonomy" id="635003"/>
    <lineage>
        <taxon>Eukaryota</taxon>
        <taxon>Sar</taxon>
        <taxon>Stramenopiles</taxon>
        <taxon>Ochrophyta</taxon>
        <taxon>Bacillariophyta</taxon>
        <taxon>Bacillariophyceae</taxon>
        <taxon>Bacillariophycidae</taxon>
        <taxon>Bacillariales</taxon>
        <taxon>Bacillariaceae</taxon>
        <taxon>Fragilariopsis</taxon>
    </lineage>
</organism>
<dbReference type="Proteomes" id="UP000095751">
    <property type="component" value="Unassembled WGS sequence"/>
</dbReference>
<name>A0A1E7EP24_9STRA</name>
<dbReference type="PANTHER" id="PTHR33418:SF1">
    <property type="entry name" value="HELICASE-ASSOCIATED DOMAIN-CONTAINING PROTEIN"/>
    <property type="match status" value="1"/>
</dbReference>
<evidence type="ECO:0000313" key="4">
    <source>
        <dbReference type="Proteomes" id="UP000095751"/>
    </source>
</evidence>
<gene>
    <name evidence="3" type="ORF">FRACYDRAFT_250722</name>
</gene>
<dbReference type="AlphaFoldDB" id="A0A1E7EP24"/>
<sequence length="357" mass="40713">MIRRAPTKPPPPMSQLRHLKQQEDENDDDKPTDDNCNSNRNNQNDDEDDDDDPYADWKVGNWCWVLPSTTCDDEGPTTQNNKLSRTVLPIIVTTSTNTNTPAITATATSTVSCRKRATRSRNTSVNNEDKPKKKLKVLPPPPPHTSNTNGRNNIVKREKDSGCDKEVRNPNVIDSNDIDNNKSKNTANNDADADDDGYESWTTGNWCWVLPNGTSTSTIKIRTEQQHSSTISSTNTSLCVDDQAVNNNNEYDTAYSDSDDGDNDDRSKKSRTERYKKWQNKKWNDMFRRLVLYKRQYNSTSVPKKYAADLKLARWVHTQRTQNELLSEYRMGLLNSIGFVLNALDDKLDKLFQRLVT</sequence>
<feature type="compositionally biased region" description="Acidic residues" evidence="1">
    <location>
        <begin position="44"/>
        <end position="54"/>
    </location>
</feature>
<evidence type="ECO:0000313" key="3">
    <source>
        <dbReference type="EMBL" id="OEU07700.1"/>
    </source>
</evidence>
<reference evidence="3 4" key="1">
    <citation type="submission" date="2016-09" db="EMBL/GenBank/DDBJ databases">
        <title>Extensive genetic diversity and differential bi-allelic expression allows diatom success in the polar Southern Ocean.</title>
        <authorList>
            <consortium name="DOE Joint Genome Institute"/>
            <person name="Mock T."/>
            <person name="Otillar R.P."/>
            <person name="Strauss J."/>
            <person name="Dupont C."/>
            <person name="Frickenhaus S."/>
            <person name="Maumus F."/>
            <person name="Mcmullan M."/>
            <person name="Sanges R."/>
            <person name="Schmutz J."/>
            <person name="Toseland A."/>
            <person name="Valas R."/>
            <person name="Veluchamy A."/>
            <person name="Ward B.J."/>
            <person name="Allen A."/>
            <person name="Barry K."/>
            <person name="Falciatore A."/>
            <person name="Ferrante M."/>
            <person name="Fortunato A.E."/>
            <person name="Gloeckner G."/>
            <person name="Gruber A."/>
            <person name="Hipkin R."/>
            <person name="Janech M."/>
            <person name="Kroth P."/>
            <person name="Leese F."/>
            <person name="Lindquist E."/>
            <person name="Lyon B.R."/>
            <person name="Martin J."/>
            <person name="Mayer C."/>
            <person name="Parker M."/>
            <person name="Quesneville H."/>
            <person name="Raymond J."/>
            <person name="Uhlig C."/>
            <person name="Valentin K.U."/>
            <person name="Worden A.Z."/>
            <person name="Armbrust E.V."/>
            <person name="Bowler C."/>
            <person name="Green B."/>
            <person name="Moulton V."/>
            <person name="Van Oosterhout C."/>
            <person name="Grigoriev I."/>
        </authorList>
    </citation>
    <scope>NUCLEOTIDE SEQUENCE [LARGE SCALE GENOMIC DNA]</scope>
    <source>
        <strain evidence="3 4">CCMP1102</strain>
    </source>
</reference>
<proteinExistence type="predicted"/>
<feature type="region of interest" description="Disordered" evidence="1">
    <location>
        <begin position="107"/>
        <end position="196"/>
    </location>
</feature>
<protein>
    <recommendedName>
        <fullName evidence="2">Helicase-associated domain-containing protein</fullName>
    </recommendedName>
</protein>
<feature type="region of interest" description="Disordered" evidence="1">
    <location>
        <begin position="1"/>
        <end position="54"/>
    </location>
</feature>
<dbReference type="KEGG" id="fcy:FRACYDRAFT_250722"/>
<dbReference type="PANTHER" id="PTHR33418">
    <property type="entry name" value="HELICASE-ASSOCIATED"/>
    <property type="match status" value="1"/>
</dbReference>
<dbReference type="InParanoid" id="A0A1E7EP24"/>
<evidence type="ECO:0000256" key="1">
    <source>
        <dbReference type="SAM" id="MobiDB-lite"/>
    </source>
</evidence>